<feature type="region of interest" description="Disordered" evidence="1">
    <location>
        <begin position="1"/>
        <end position="74"/>
    </location>
</feature>
<feature type="compositionally biased region" description="Polar residues" evidence="1">
    <location>
        <begin position="59"/>
        <end position="70"/>
    </location>
</feature>
<accession>A0A0N4V4T4</accession>
<proteinExistence type="predicted"/>
<gene>
    <name evidence="2" type="ORF">EVEC_LOCUS4835</name>
</gene>
<dbReference type="WBParaSite" id="EVEC_0000518201-mRNA-1">
    <property type="protein sequence ID" value="EVEC_0000518201-mRNA-1"/>
    <property type="gene ID" value="EVEC_0000518201"/>
</dbReference>
<feature type="compositionally biased region" description="Polar residues" evidence="1">
    <location>
        <begin position="149"/>
        <end position="161"/>
    </location>
</feature>
<protein>
    <submittedName>
        <fullName evidence="2 4">Uncharacterized protein</fullName>
    </submittedName>
</protein>
<feature type="compositionally biased region" description="Low complexity" evidence="1">
    <location>
        <begin position="202"/>
        <end position="213"/>
    </location>
</feature>
<dbReference type="EMBL" id="UXUI01007976">
    <property type="protein sequence ID" value="VDD90084.1"/>
    <property type="molecule type" value="Genomic_DNA"/>
</dbReference>
<sequence length="284" mass="31890">MPLARPLSVTYSQDDLRRNQRKNANNEPKEGNLKDELTKRPLNNNMMLARRSTRDNPRKWTTTYSPTTSKLPIRDEQIMLRKKHELTPVLQPQLRSASQTSAQSTGDLNRKASRTESMTETPQRAAPSARRTKSRKLRNSSKSTEDSHTTSPDWSESSVTLPSFYDSDQYDVSEENEKSITKEPWNKERRPQKSNSVNGNPSDVDSGSGDESVLNLGYPQDTNPDRSKSSLSYASVSHDIVQEPDAESLFARPLTTMSSLSGVSANFLYLPILALISIKNQGED</sequence>
<evidence type="ECO:0000256" key="1">
    <source>
        <dbReference type="SAM" id="MobiDB-lite"/>
    </source>
</evidence>
<reference evidence="4" key="1">
    <citation type="submission" date="2017-02" db="UniProtKB">
        <authorList>
            <consortium name="WormBaseParasite"/>
        </authorList>
    </citation>
    <scope>IDENTIFICATION</scope>
</reference>
<dbReference type="Proteomes" id="UP000274131">
    <property type="component" value="Unassembled WGS sequence"/>
</dbReference>
<dbReference type="AlphaFoldDB" id="A0A0N4V4T4"/>
<feature type="compositionally biased region" description="Basic and acidic residues" evidence="1">
    <location>
        <begin position="27"/>
        <end position="39"/>
    </location>
</feature>
<organism evidence="4">
    <name type="scientific">Enterobius vermicularis</name>
    <name type="common">Human pinworm</name>
    <dbReference type="NCBI Taxonomy" id="51028"/>
    <lineage>
        <taxon>Eukaryota</taxon>
        <taxon>Metazoa</taxon>
        <taxon>Ecdysozoa</taxon>
        <taxon>Nematoda</taxon>
        <taxon>Chromadorea</taxon>
        <taxon>Rhabditida</taxon>
        <taxon>Spirurina</taxon>
        <taxon>Oxyuridomorpha</taxon>
        <taxon>Oxyuroidea</taxon>
        <taxon>Oxyuridae</taxon>
        <taxon>Enterobius</taxon>
    </lineage>
</organism>
<feature type="compositionally biased region" description="Basic residues" evidence="1">
    <location>
        <begin position="130"/>
        <end position="139"/>
    </location>
</feature>
<feature type="region of interest" description="Disordered" evidence="1">
    <location>
        <begin position="86"/>
        <end position="231"/>
    </location>
</feature>
<evidence type="ECO:0000313" key="4">
    <source>
        <dbReference type="WBParaSite" id="EVEC_0000518201-mRNA-1"/>
    </source>
</evidence>
<feature type="compositionally biased region" description="Polar residues" evidence="1">
    <location>
        <begin position="93"/>
        <end position="107"/>
    </location>
</feature>
<reference evidence="2 3" key="2">
    <citation type="submission" date="2018-10" db="EMBL/GenBank/DDBJ databases">
        <authorList>
            <consortium name="Pathogen Informatics"/>
        </authorList>
    </citation>
    <scope>NUCLEOTIDE SEQUENCE [LARGE SCALE GENOMIC DNA]</scope>
</reference>
<evidence type="ECO:0000313" key="2">
    <source>
        <dbReference type="EMBL" id="VDD90084.1"/>
    </source>
</evidence>
<keyword evidence="3" id="KW-1185">Reference proteome</keyword>
<evidence type="ECO:0000313" key="3">
    <source>
        <dbReference type="Proteomes" id="UP000274131"/>
    </source>
</evidence>
<name>A0A0N4V4T4_ENTVE</name>
<feature type="compositionally biased region" description="Basic and acidic residues" evidence="1">
    <location>
        <begin position="175"/>
        <end position="191"/>
    </location>
</feature>